<comment type="similarity">
    <text evidence="2">Belongs to the MIP/aquaporin (TC 1.A.8) family.</text>
</comment>
<feature type="transmembrane region" description="Helical" evidence="7">
    <location>
        <begin position="84"/>
        <end position="111"/>
    </location>
</feature>
<comment type="caution">
    <text evidence="8">The sequence shown here is derived from an EMBL/GenBank/DDBJ whole genome shotgun (WGS) entry which is preliminary data.</text>
</comment>
<keyword evidence="5 7" id="KW-1133">Transmembrane helix</keyword>
<dbReference type="Proteomes" id="UP000053958">
    <property type="component" value="Unassembled WGS sequence"/>
</dbReference>
<proteinExistence type="inferred from homology"/>
<reference evidence="8 9" key="1">
    <citation type="submission" date="2015-04" db="EMBL/GenBank/DDBJ databases">
        <authorList>
            <person name="Heijne W.H."/>
            <person name="Fedorova N.D."/>
            <person name="Nierman W.C."/>
            <person name="Vollebregt A.W."/>
            <person name="Zhao Z."/>
            <person name="Wu L."/>
            <person name="Kumar M."/>
            <person name="Stam H."/>
            <person name="van den Berg M.A."/>
            <person name="Pel H.J."/>
        </authorList>
    </citation>
    <scope>NUCLEOTIDE SEQUENCE [LARGE SCALE GENOMIC DNA]</scope>
    <source>
        <strain evidence="8 9">CBS 393.64</strain>
    </source>
</reference>
<keyword evidence="4 7" id="KW-0812">Transmembrane</keyword>
<dbReference type="Gene3D" id="1.20.1080.10">
    <property type="entry name" value="Glycerol uptake facilitator protein"/>
    <property type="match status" value="1"/>
</dbReference>
<name>A0A0F4Z0G1_RASE3</name>
<dbReference type="InterPro" id="IPR050363">
    <property type="entry name" value="MIP/Aquaporin"/>
</dbReference>
<organism evidence="8 9">
    <name type="scientific">Rasamsonia emersonii (strain ATCC 16479 / CBS 393.64 / IMI 116815)</name>
    <dbReference type="NCBI Taxonomy" id="1408163"/>
    <lineage>
        <taxon>Eukaryota</taxon>
        <taxon>Fungi</taxon>
        <taxon>Dikarya</taxon>
        <taxon>Ascomycota</taxon>
        <taxon>Pezizomycotina</taxon>
        <taxon>Eurotiomycetes</taxon>
        <taxon>Eurotiomycetidae</taxon>
        <taxon>Eurotiales</taxon>
        <taxon>Trichocomaceae</taxon>
        <taxon>Rasamsonia</taxon>
    </lineage>
</organism>
<dbReference type="PRINTS" id="PR00783">
    <property type="entry name" value="MINTRINSICP"/>
</dbReference>
<dbReference type="OrthoDB" id="3222at2759"/>
<dbReference type="GO" id="GO:0005886">
    <property type="term" value="C:plasma membrane"/>
    <property type="evidence" value="ECO:0007669"/>
    <property type="project" value="TreeGrafter"/>
</dbReference>
<protein>
    <submittedName>
        <fullName evidence="8">Glycerol uptake facilitator</fullName>
    </submittedName>
</protein>
<dbReference type="RefSeq" id="XP_013330624.1">
    <property type="nucleotide sequence ID" value="XM_013475170.1"/>
</dbReference>
<accession>A0A0F4Z0G1</accession>
<dbReference type="Pfam" id="PF00230">
    <property type="entry name" value="MIP"/>
    <property type="match status" value="1"/>
</dbReference>
<dbReference type="EMBL" id="LASV01000079">
    <property type="protein sequence ID" value="KKA24012.1"/>
    <property type="molecule type" value="Genomic_DNA"/>
</dbReference>
<dbReference type="PANTHER" id="PTHR43829:SF14">
    <property type="entry name" value="AQUAPORIN 3"/>
    <property type="match status" value="1"/>
</dbReference>
<dbReference type="AlphaFoldDB" id="A0A0F4Z0G1"/>
<keyword evidence="9" id="KW-1185">Reference proteome</keyword>
<dbReference type="GO" id="GO:0015250">
    <property type="term" value="F:water channel activity"/>
    <property type="evidence" value="ECO:0007669"/>
    <property type="project" value="TreeGrafter"/>
</dbReference>
<dbReference type="InterPro" id="IPR023271">
    <property type="entry name" value="Aquaporin-like"/>
</dbReference>
<dbReference type="PANTHER" id="PTHR43829">
    <property type="entry name" value="AQUAPORIN OR AQUAGLYCEROPORIN RELATED"/>
    <property type="match status" value="1"/>
</dbReference>
<comment type="subcellular location">
    <subcellularLocation>
        <location evidence="1">Membrane</location>
        <topology evidence="1">Multi-pass membrane protein</topology>
    </subcellularLocation>
</comment>
<feature type="transmembrane region" description="Helical" evidence="7">
    <location>
        <begin position="231"/>
        <end position="251"/>
    </location>
</feature>
<sequence length="524" mass="58071">MASQDQLTQSKTQPDIEIGLSEVLRQHVSRHLPSKHVSQRRLTFERYRPTILRECVAEAMGVFFYVFSGVASVANFIVNAESPVGAAAFSSFFQIGMAFALGIMFAIIVAAPTSGGHFNPAVTICFAIWQGFPWKKVPHYIFSQIIGSMIAGLLVAGMYWEQITQAKAAALAAHQPLVSATGPAGIFVAFPGPKQSLGYLFFIEFFVDSFIALVIWSCLDPANPFISPRSAPAVIGLAYGVMVWGFAPITISTNLARDLGCRIVAAIFFGGEAFTYRHYCWIAILVNVPATIFGTTIYEVFLRDSLAKIHSGKAAYQHGEEGLKRYLTETGMVEKIRTVIQVRYPILRILPSISVSFELSFLTVIDKFKVKFEEFTTWSNKNDLGGIEYDAHIESIIIEARQGPVHGETVNVISDWFKEAVGKVQEEDSVNLKTYQDKTFCLTSGKYRGSFKAPDSSIQEKESFLPLIALEVAFSSTRKDLLEDAKAWLYGTENITGLVIAIDIKEQSGENNNKEEDVTRWVQP</sequence>
<evidence type="ECO:0000256" key="1">
    <source>
        <dbReference type="ARBA" id="ARBA00004141"/>
    </source>
</evidence>
<feature type="transmembrane region" description="Helical" evidence="7">
    <location>
        <begin position="140"/>
        <end position="160"/>
    </location>
</feature>
<evidence type="ECO:0000313" key="8">
    <source>
        <dbReference type="EMBL" id="KKA24012.1"/>
    </source>
</evidence>
<dbReference type="STRING" id="1408163.A0A0F4Z0G1"/>
<evidence type="ECO:0000256" key="2">
    <source>
        <dbReference type="ARBA" id="ARBA00006175"/>
    </source>
</evidence>
<dbReference type="GO" id="GO:0015254">
    <property type="term" value="F:glycerol channel activity"/>
    <property type="evidence" value="ECO:0007669"/>
    <property type="project" value="TreeGrafter"/>
</dbReference>
<gene>
    <name evidence="8" type="ORF">T310_1994</name>
</gene>
<feature type="transmembrane region" description="Helical" evidence="7">
    <location>
        <begin position="55"/>
        <end position="78"/>
    </location>
</feature>
<keyword evidence="3" id="KW-0813">Transport</keyword>
<evidence type="ECO:0000256" key="4">
    <source>
        <dbReference type="ARBA" id="ARBA00022692"/>
    </source>
</evidence>
<evidence type="ECO:0000256" key="5">
    <source>
        <dbReference type="ARBA" id="ARBA00022989"/>
    </source>
</evidence>
<feature type="transmembrane region" description="Helical" evidence="7">
    <location>
        <begin position="196"/>
        <end position="219"/>
    </location>
</feature>
<keyword evidence="6 7" id="KW-0472">Membrane</keyword>
<evidence type="ECO:0000313" key="9">
    <source>
        <dbReference type="Proteomes" id="UP000053958"/>
    </source>
</evidence>
<dbReference type="SUPFAM" id="SSF81338">
    <property type="entry name" value="Aquaporin-like"/>
    <property type="match status" value="1"/>
</dbReference>
<evidence type="ECO:0000256" key="7">
    <source>
        <dbReference type="SAM" id="Phobius"/>
    </source>
</evidence>
<feature type="transmembrane region" description="Helical" evidence="7">
    <location>
        <begin position="172"/>
        <end position="190"/>
    </location>
</feature>
<dbReference type="InterPro" id="IPR000425">
    <property type="entry name" value="MIP"/>
</dbReference>
<evidence type="ECO:0000256" key="6">
    <source>
        <dbReference type="ARBA" id="ARBA00023136"/>
    </source>
</evidence>
<dbReference type="GeneID" id="25314345"/>
<evidence type="ECO:0000256" key="3">
    <source>
        <dbReference type="ARBA" id="ARBA00022448"/>
    </source>
</evidence>